<dbReference type="InterPro" id="IPR057517">
    <property type="entry name" value="SsdA-like_C"/>
</dbReference>
<reference evidence="4" key="1">
    <citation type="journal article" date="2023" name="Mol. Phylogenet. Evol.">
        <title>Genome-scale phylogeny and comparative genomics of the fungal order Sordariales.</title>
        <authorList>
            <person name="Hensen N."/>
            <person name="Bonometti L."/>
            <person name="Westerberg I."/>
            <person name="Brannstrom I.O."/>
            <person name="Guillou S."/>
            <person name="Cros-Aarteil S."/>
            <person name="Calhoun S."/>
            <person name="Haridas S."/>
            <person name="Kuo A."/>
            <person name="Mondo S."/>
            <person name="Pangilinan J."/>
            <person name="Riley R."/>
            <person name="LaButti K."/>
            <person name="Andreopoulos B."/>
            <person name="Lipzen A."/>
            <person name="Chen C."/>
            <person name="Yan M."/>
            <person name="Daum C."/>
            <person name="Ng V."/>
            <person name="Clum A."/>
            <person name="Steindorff A."/>
            <person name="Ohm R.A."/>
            <person name="Martin F."/>
            <person name="Silar P."/>
            <person name="Natvig D.O."/>
            <person name="Lalanne C."/>
            <person name="Gautier V."/>
            <person name="Ament-Velasquez S.L."/>
            <person name="Kruys A."/>
            <person name="Hutchinson M.I."/>
            <person name="Powell A.J."/>
            <person name="Barry K."/>
            <person name="Miller A.N."/>
            <person name="Grigoriev I.V."/>
            <person name="Debuchy R."/>
            <person name="Gladieux P."/>
            <person name="Hiltunen Thoren M."/>
            <person name="Johannesson H."/>
        </authorList>
    </citation>
    <scope>NUCLEOTIDE SEQUENCE</scope>
    <source>
        <strain evidence="4">PSN293</strain>
    </source>
</reference>
<name>A0AAN6YDR1_9PEZI</name>
<dbReference type="SMART" id="SM00248">
    <property type="entry name" value="ANK"/>
    <property type="match status" value="2"/>
</dbReference>
<dbReference type="InterPro" id="IPR002110">
    <property type="entry name" value="Ankyrin_rpt"/>
</dbReference>
<dbReference type="EMBL" id="MU858060">
    <property type="protein sequence ID" value="KAK4217413.1"/>
    <property type="molecule type" value="Genomic_DNA"/>
</dbReference>
<evidence type="ECO:0000313" key="5">
    <source>
        <dbReference type="Proteomes" id="UP001301769"/>
    </source>
</evidence>
<feature type="repeat" description="ANK" evidence="1">
    <location>
        <begin position="8"/>
        <end position="40"/>
    </location>
</feature>
<organism evidence="4 5">
    <name type="scientific">Rhypophila decipiens</name>
    <dbReference type="NCBI Taxonomy" id="261697"/>
    <lineage>
        <taxon>Eukaryota</taxon>
        <taxon>Fungi</taxon>
        <taxon>Dikarya</taxon>
        <taxon>Ascomycota</taxon>
        <taxon>Pezizomycotina</taxon>
        <taxon>Sordariomycetes</taxon>
        <taxon>Sordariomycetidae</taxon>
        <taxon>Sordariales</taxon>
        <taxon>Naviculisporaceae</taxon>
        <taxon>Rhypophila</taxon>
    </lineage>
</organism>
<feature type="compositionally biased region" description="Basic residues" evidence="2">
    <location>
        <begin position="525"/>
        <end position="535"/>
    </location>
</feature>
<evidence type="ECO:0000259" key="3">
    <source>
        <dbReference type="Pfam" id="PF24120"/>
    </source>
</evidence>
<dbReference type="PROSITE" id="PS50088">
    <property type="entry name" value="ANK_REPEAT"/>
    <property type="match status" value="2"/>
</dbReference>
<feature type="repeat" description="ANK" evidence="1">
    <location>
        <begin position="42"/>
        <end position="74"/>
    </location>
</feature>
<dbReference type="Gene3D" id="1.25.40.20">
    <property type="entry name" value="Ankyrin repeat-containing domain"/>
    <property type="match status" value="1"/>
</dbReference>
<keyword evidence="1" id="KW-0040">ANK repeat</keyword>
<accession>A0AAN6YDR1</accession>
<sequence length="535" mass="59953">MDALVKALGLGNLHQAVFAGDLKRVKELLRQGEDINRQTTINKMTALHISIIIRKFRITCLLLRKGASLSVRDQNGRTPARYNHRKIRGRYLALFKKFGYRHEDDVGRESTKLSKLLRYPVAMRSMLSKEHPLSNSVIFLDGKNLVIPKKVITIPLPTPTDTDDSTYGYIAGPKDTLPTAAAISGWAHGYTVFKAGLLPNGTFTELVRKTANFLKFHLPEQGFLDSGRSHCPEINAANSGRHLGSHVEKQLGLVWVLLLLLKYFTTNNLDRLWGLKDVQLEEDESKAWIFLNHNPCANCLGFLTRLEETTGVSFAVKTVPTVANRERRNGTRKQPVSQAVAAPRQDTSFEEDNVTNIELQPMREALIQTPPERSKFKYAPNPIEYTSPPVPWTRWGPTIAKPAGHKVGKAEYHMATSSAIVSESSQPASRASEVVPASTITGADGNRSAFFESPQAPRTRNVPKTKLDLDHFKYRRTPAPTSPIVKKPNRGRPRGSKNKQPSRSTVRKQATMREKSTFADAVRFHQQKRRQLSSK</sequence>
<feature type="compositionally biased region" description="Polar residues" evidence="2">
    <location>
        <begin position="498"/>
        <end position="508"/>
    </location>
</feature>
<feature type="compositionally biased region" description="Basic residues" evidence="2">
    <location>
        <begin position="487"/>
        <end position="497"/>
    </location>
</feature>
<feature type="region of interest" description="Disordered" evidence="2">
    <location>
        <begin position="325"/>
        <end position="347"/>
    </location>
</feature>
<evidence type="ECO:0000313" key="4">
    <source>
        <dbReference type="EMBL" id="KAK4217413.1"/>
    </source>
</evidence>
<feature type="region of interest" description="Disordered" evidence="2">
    <location>
        <begin position="440"/>
        <end position="535"/>
    </location>
</feature>
<evidence type="ECO:0000256" key="2">
    <source>
        <dbReference type="SAM" id="MobiDB-lite"/>
    </source>
</evidence>
<dbReference type="Proteomes" id="UP001301769">
    <property type="component" value="Unassembled WGS sequence"/>
</dbReference>
<feature type="domain" description="Single-strand DNA deaminase toxin A-like C-terminal" evidence="3">
    <location>
        <begin position="181"/>
        <end position="251"/>
    </location>
</feature>
<gene>
    <name evidence="4" type="ORF">QBC37DRAFT_53796</name>
</gene>
<reference evidence="4" key="2">
    <citation type="submission" date="2023-05" db="EMBL/GenBank/DDBJ databases">
        <authorList>
            <consortium name="Lawrence Berkeley National Laboratory"/>
            <person name="Steindorff A."/>
            <person name="Hensen N."/>
            <person name="Bonometti L."/>
            <person name="Westerberg I."/>
            <person name="Brannstrom I.O."/>
            <person name="Guillou S."/>
            <person name="Cros-Aarteil S."/>
            <person name="Calhoun S."/>
            <person name="Haridas S."/>
            <person name="Kuo A."/>
            <person name="Mondo S."/>
            <person name="Pangilinan J."/>
            <person name="Riley R."/>
            <person name="Labutti K."/>
            <person name="Andreopoulos B."/>
            <person name="Lipzen A."/>
            <person name="Chen C."/>
            <person name="Yanf M."/>
            <person name="Daum C."/>
            <person name="Ng V."/>
            <person name="Clum A."/>
            <person name="Ohm R."/>
            <person name="Martin F."/>
            <person name="Silar P."/>
            <person name="Natvig D."/>
            <person name="Lalanne C."/>
            <person name="Gautier V."/>
            <person name="Ament-Velasquez S.L."/>
            <person name="Kruys A."/>
            <person name="Hutchinson M.I."/>
            <person name="Powell A.J."/>
            <person name="Barry K."/>
            <person name="Miller A.N."/>
            <person name="Grigoriev I.V."/>
            <person name="Debuchy R."/>
            <person name="Gladieux P."/>
            <person name="Thoren M.H."/>
            <person name="Johannesson H."/>
        </authorList>
    </citation>
    <scope>NUCLEOTIDE SEQUENCE</scope>
    <source>
        <strain evidence="4">PSN293</strain>
    </source>
</reference>
<dbReference type="SUPFAM" id="SSF48403">
    <property type="entry name" value="Ankyrin repeat"/>
    <property type="match status" value="1"/>
</dbReference>
<dbReference type="Pfam" id="PF24120">
    <property type="entry name" value="SsdA_C"/>
    <property type="match status" value="1"/>
</dbReference>
<dbReference type="PROSITE" id="PS50297">
    <property type="entry name" value="ANK_REP_REGION"/>
    <property type="match status" value="1"/>
</dbReference>
<dbReference type="InterPro" id="IPR036770">
    <property type="entry name" value="Ankyrin_rpt-contain_sf"/>
</dbReference>
<keyword evidence="5" id="KW-1185">Reference proteome</keyword>
<protein>
    <recommendedName>
        <fullName evidence="3">Single-strand DNA deaminase toxin A-like C-terminal domain-containing protein</fullName>
    </recommendedName>
</protein>
<dbReference type="AlphaFoldDB" id="A0AAN6YDR1"/>
<evidence type="ECO:0000256" key="1">
    <source>
        <dbReference type="PROSITE-ProRule" id="PRU00023"/>
    </source>
</evidence>
<comment type="caution">
    <text evidence="4">The sequence shown here is derived from an EMBL/GenBank/DDBJ whole genome shotgun (WGS) entry which is preliminary data.</text>
</comment>
<dbReference type="Pfam" id="PF12796">
    <property type="entry name" value="Ank_2"/>
    <property type="match status" value="1"/>
</dbReference>
<proteinExistence type="predicted"/>